<dbReference type="PROSITE" id="PS50887">
    <property type="entry name" value="GGDEF"/>
    <property type="match status" value="1"/>
</dbReference>
<accession>A0A0M2SUK4</accession>
<evidence type="ECO:0000313" key="2">
    <source>
        <dbReference type="EMBL" id="KKK37371.1"/>
    </source>
</evidence>
<dbReference type="InterPro" id="IPR043128">
    <property type="entry name" value="Rev_trsase/Diguanyl_cyclase"/>
</dbReference>
<dbReference type="FunFam" id="3.30.70.270:FF:000001">
    <property type="entry name" value="Diguanylate cyclase domain protein"/>
    <property type="match status" value="1"/>
</dbReference>
<dbReference type="PATRIC" id="fig|1408103.3.peg.3218"/>
<feature type="domain" description="GGDEF" evidence="1">
    <location>
        <begin position="91"/>
        <end position="221"/>
    </location>
</feature>
<dbReference type="CDD" id="cd01949">
    <property type="entry name" value="GGDEF"/>
    <property type="match status" value="1"/>
</dbReference>
<evidence type="ECO:0000259" key="1">
    <source>
        <dbReference type="PROSITE" id="PS50887"/>
    </source>
</evidence>
<dbReference type="InterPro" id="IPR000160">
    <property type="entry name" value="GGDEF_dom"/>
</dbReference>
<name>A0A0M2SUK4_9BACI</name>
<gene>
    <name evidence="2" type="ORF">WQ57_14305</name>
</gene>
<dbReference type="AlphaFoldDB" id="A0A0M2SUK4"/>
<dbReference type="Pfam" id="PF00990">
    <property type="entry name" value="GGDEF"/>
    <property type="match status" value="1"/>
</dbReference>
<evidence type="ECO:0000313" key="3">
    <source>
        <dbReference type="Proteomes" id="UP000034166"/>
    </source>
</evidence>
<protein>
    <recommendedName>
        <fullName evidence="1">GGDEF domain-containing protein</fullName>
    </recommendedName>
</protein>
<sequence>MPLTEKANIGSYLGVPVFYQNGEVYGTLCAMDSKPSTYSPEAVKALENLSQLFAYVLDLEAKATKDQLTGLYNRHFLYQLFDEKITLDKTAKGTLMFLDLDGFKAVNDKYGHELGDIVLKEVAHRIRKCLPENGIGVRLGGDEFVLLFPELANKNKIEQHAREILEIMSSWQIYEHQLALSTSIGITIYPEDETRIRTLLKYADAAMYQAKEHGKNCYRFF</sequence>
<dbReference type="NCBIfam" id="TIGR00254">
    <property type="entry name" value="GGDEF"/>
    <property type="match status" value="1"/>
</dbReference>
<dbReference type="SUPFAM" id="SSF55073">
    <property type="entry name" value="Nucleotide cyclase"/>
    <property type="match status" value="1"/>
</dbReference>
<dbReference type="PANTHER" id="PTHR46663">
    <property type="entry name" value="DIGUANYLATE CYCLASE DGCT-RELATED"/>
    <property type="match status" value="1"/>
</dbReference>
<keyword evidence="3" id="KW-1185">Reference proteome</keyword>
<dbReference type="Proteomes" id="UP000034166">
    <property type="component" value="Unassembled WGS sequence"/>
</dbReference>
<dbReference type="SUPFAM" id="SSF55781">
    <property type="entry name" value="GAF domain-like"/>
    <property type="match status" value="1"/>
</dbReference>
<dbReference type="InterPro" id="IPR029787">
    <property type="entry name" value="Nucleotide_cyclase"/>
</dbReference>
<dbReference type="PANTHER" id="PTHR46663:SF2">
    <property type="entry name" value="GGDEF DOMAIN-CONTAINING PROTEIN"/>
    <property type="match status" value="1"/>
</dbReference>
<dbReference type="Gene3D" id="3.30.450.40">
    <property type="match status" value="1"/>
</dbReference>
<dbReference type="InterPro" id="IPR029016">
    <property type="entry name" value="GAF-like_dom_sf"/>
</dbReference>
<dbReference type="InterPro" id="IPR052163">
    <property type="entry name" value="DGC-Regulatory_Protein"/>
</dbReference>
<reference evidence="2 3" key="1">
    <citation type="submission" date="2015-04" db="EMBL/GenBank/DDBJ databases">
        <title>Taxonomic description and genome sequence of Bacillus campisalis sp. nov., a novel member of the genus Bacillus isolated from solar saltern.</title>
        <authorList>
            <person name="Mathan Kumar R."/>
            <person name="Kaur G."/>
            <person name="Kumar A."/>
            <person name="Singh N.K."/>
            <person name="Kaur N."/>
            <person name="Kumar N."/>
            <person name="Mayilraj S."/>
        </authorList>
    </citation>
    <scope>NUCLEOTIDE SEQUENCE [LARGE SCALE GENOMIC DNA]</scope>
    <source>
        <strain evidence="2 3">SA2-6</strain>
    </source>
</reference>
<dbReference type="Pfam" id="PF13185">
    <property type="entry name" value="GAF_2"/>
    <property type="match status" value="1"/>
</dbReference>
<organism evidence="2 3">
    <name type="scientific">Mesobacillus campisalis</name>
    <dbReference type="NCBI Taxonomy" id="1408103"/>
    <lineage>
        <taxon>Bacteria</taxon>
        <taxon>Bacillati</taxon>
        <taxon>Bacillota</taxon>
        <taxon>Bacilli</taxon>
        <taxon>Bacillales</taxon>
        <taxon>Bacillaceae</taxon>
        <taxon>Mesobacillus</taxon>
    </lineage>
</organism>
<dbReference type="EMBL" id="LAYY01000015">
    <property type="protein sequence ID" value="KKK37371.1"/>
    <property type="molecule type" value="Genomic_DNA"/>
</dbReference>
<dbReference type="Gene3D" id="3.30.70.270">
    <property type="match status" value="1"/>
</dbReference>
<dbReference type="InterPro" id="IPR003018">
    <property type="entry name" value="GAF"/>
</dbReference>
<comment type="caution">
    <text evidence="2">The sequence shown here is derived from an EMBL/GenBank/DDBJ whole genome shotgun (WGS) entry which is preliminary data.</text>
</comment>
<proteinExistence type="predicted"/>
<dbReference type="SMART" id="SM00267">
    <property type="entry name" value="GGDEF"/>
    <property type="match status" value="1"/>
</dbReference>
<dbReference type="OrthoDB" id="9759607at2"/>